<evidence type="ECO:0000256" key="1">
    <source>
        <dbReference type="SAM" id="Phobius"/>
    </source>
</evidence>
<sequence length="196" mass="22032">MVVCCPDERFPLMEILFFVLFLIVSNCRHHCNGERSPKNREKVIEDYVLSAKFDGKPNLPQLRMGYPKKESNHHQGSADYGDLHSYGVYEDVIEDPYSGNSNSLAERDLMVHHHHVAAAPPPPPPPIPPPPVAVDQRPAFFAVGLIAFLMLLNALQWSLLYQLQPKPGALLGSVAGALGRRRRSIQHEIARKNLWN</sequence>
<dbReference type="EMBL" id="JAWJWF010000045">
    <property type="protein sequence ID" value="KAK6628048.1"/>
    <property type="molecule type" value="Genomic_DNA"/>
</dbReference>
<evidence type="ECO:0000313" key="2">
    <source>
        <dbReference type="EMBL" id="KAK6628048.1"/>
    </source>
</evidence>
<proteinExistence type="predicted"/>
<keyword evidence="1" id="KW-0812">Transmembrane</keyword>
<dbReference type="Proteomes" id="UP001359485">
    <property type="component" value="Unassembled WGS sequence"/>
</dbReference>
<comment type="caution">
    <text evidence="2">The sequence shown here is derived from an EMBL/GenBank/DDBJ whole genome shotgun (WGS) entry which is preliminary data.</text>
</comment>
<gene>
    <name evidence="2" type="ORF">RUM44_010530</name>
</gene>
<feature type="transmembrane region" description="Helical" evidence="1">
    <location>
        <begin position="139"/>
        <end position="160"/>
    </location>
</feature>
<evidence type="ECO:0000313" key="3">
    <source>
        <dbReference type="Proteomes" id="UP001359485"/>
    </source>
</evidence>
<accession>A0ABR1AVU7</accession>
<keyword evidence="3" id="KW-1185">Reference proteome</keyword>
<feature type="transmembrane region" description="Helical" evidence="1">
    <location>
        <begin position="12"/>
        <end position="31"/>
    </location>
</feature>
<name>A0ABR1AVU7_POLSC</name>
<organism evidence="2 3">
    <name type="scientific">Polyplax serrata</name>
    <name type="common">Common mouse louse</name>
    <dbReference type="NCBI Taxonomy" id="468196"/>
    <lineage>
        <taxon>Eukaryota</taxon>
        <taxon>Metazoa</taxon>
        <taxon>Ecdysozoa</taxon>
        <taxon>Arthropoda</taxon>
        <taxon>Hexapoda</taxon>
        <taxon>Insecta</taxon>
        <taxon>Pterygota</taxon>
        <taxon>Neoptera</taxon>
        <taxon>Paraneoptera</taxon>
        <taxon>Psocodea</taxon>
        <taxon>Troctomorpha</taxon>
        <taxon>Phthiraptera</taxon>
        <taxon>Anoplura</taxon>
        <taxon>Polyplacidae</taxon>
        <taxon>Polyplax</taxon>
    </lineage>
</organism>
<reference evidence="2 3" key="1">
    <citation type="submission" date="2023-09" db="EMBL/GenBank/DDBJ databases">
        <title>Genomes of two closely related lineages of the louse Polyplax serrata with different host specificities.</title>
        <authorList>
            <person name="Martinu J."/>
            <person name="Tarabai H."/>
            <person name="Stefka J."/>
            <person name="Hypsa V."/>
        </authorList>
    </citation>
    <scope>NUCLEOTIDE SEQUENCE [LARGE SCALE GENOMIC DNA]</scope>
    <source>
        <strain evidence="2">98ZLc_SE</strain>
    </source>
</reference>
<protein>
    <submittedName>
        <fullName evidence="2">Uncharacterized protein</fullName>
    </submittedName>
</protein>
<keyword evidence="1" id="KW-1133">Transmembrane helix</keyword>
<keyword evidence="1" id="KW-0472">Membrane</keyword>